<gene>
    <name evidence="15" type="ORF">ACFQ5J_10195</name>
</gene>
<evidence type="ECO:0000256" key="11">
    <source>
        <dbReference type="ARBA" id="ARBA00047944"/>
    </source>
</evidence>
<evidence type="ECO:0000259" key="14">
    <source>
        <dbReference type="Pfam" id="PF20260"/>
    </source>
</evidence>
<dbReference type="RefSeq" id="WP_125752652.1">
    <property type="nucleotide sequence ID" value="NZ_JBHTON010000035.1"/>
</dbReference>
<keyword evidence="8 12" id="KW-0808">Transferase</keyword>
<organism evidence="15 16">
    <name type="scientific">Lacticaseibacillus baoqingensis</name>
    <dbReference type="NCBI Taxonomy" id="2486013"/>
    <lineage>
        <taxon>Bacteria</taxon>
        <taxon>Bacillati</taxon>
        <taxon>Bacillota</taxon>
        <taxon>Bacilli</taxon>
        <taxon>Lactobacillales</taxon>
        <taxon>Lactobacillaceae</taxon>
        <taxon>Lacticaseibacillus</taxon>
    </lineage>
</organism>
<evidence type="ECO:0000256" key="1">
    <source>
        <dbReference type="ARBA" id="ARBA00004496"/>
    </source>
</evidence>
<dbReference type="EMBL" id="JBHTON010000035">
    <property type="protein sequence ID" value="MFD1485599.1"/>
    <property type="molecule type" value="Genomic_DNA"/>
</dbReference>
<dbReference type="InterPro" id="IPR029028">
    <property type="entry name" value="Alpha/beta_knot_MTases"/>
</dbReference>
<feature type="domain" description="Ribosomal RNA small subunit methyltransferase E methyltransferase" evidence="13">
    <location>
        <begin position="71"/>
        <end position="236"/>
    </location>
</feature>
<comment type="catalytic activity">
    <reaction evidence="11 12">
        <text>uridine(1498) in 16S rRNA + S-adenosyl-L-methionine = N(3)-methyluridine(1498) in 16S rRNA + S-adenosyl-L-homocysteine + H(+)</text>
        <dbReference type="Rhea" id="RHEA:42920"/>
        <dbReference type="Rhea" id="RHEA-COMP:10283"/>
        <dbReference type="Rhea" id="RHEA-COMP:10284"/>
        <dbReference type="ChEBI" id="CHEBI:15378"/>
        <dbReference type="ChEBI" id="CHEBI:57856"/>
        <dbReference type="ChEBI" id="CHEBI:59789"/>
        <dbReference type="ChEBI" id="CHEBI:65315"/>
        <dbReference type="ChEBI" id="CHEBI:74502"/>
        <dbReference type="EC" id="2.1.1.193"/>
    </reaction>
</comment>
<evidence type="ECO:0000259" key="13">
    <source>
        <dbReference type="Pfam" id="PF04452"/>
    </source>
</evidence>
<evidence type="ECO:0000256" key="4">
    <source>
        <dbReference type="ARBA" id="ARBA00013673"/>
    </source>
</evidence>
<proteinExistence type="inferred from homology"/>
<keyword evidence="9 12" id="KW-0949">S-adenosyl-L-methionine</keyword>
<keyword evidence="7 12" id="KW-0489">Methyltransferase</keyword>
<dbReference type="Proteomes" id="UP001597252">
    <property type="component" value="Unassembled WGS sequence"/>
</dbReference>
<evidence type="ECO:0000256" key="5">
    <source>
        <dbReference type="ARBA" id="ARBA00022490"/>
    </source>
</evidence>
<dbReference type="PIRSF" id="PIRSF015601">
    <property type="entry name" value="MTase_slr0722"/>
    <property type="match status" value="1"/>
</dbReference>
<dbReference type="Pfam" id="PF20260">
    <property type="entry name" value="PUA_4"/>
    <property type="match status" value="1"/>
</dbReference>
<reference evidence="16" key="1">
    <citation type="journal article" date="2019" name="Int. J. Syst. Evol. Microbiol.">
        <title>The Global Catalogue of Microorganisms (GCM) 10K type strain sequencing project: providing services to taxonomists for standard genome sequencing and annotation.</title>
        <authorList>
            <consortium name="The Broad Institute Genomics Platform"/>
            <consortium name="The Broad Institute Genome Sequencing Center for Infectious Disease"/>
            <person name="Wu L."/>
            <person name="Ma J."/>
        </authorList>
    </citation>
    <scope>NUCLEOTIDE SEQUENCE [LARGE SCALE GENOMIC DNA]</scope>
    <source>
        <strain evidence="16">CCM 8903</strain>
    </source>
</reference>
<keyword evidence="16" id="KW-1185">Reference proteome</keyword>
<comment type="similarity">
    <text evidence="2 12">Belongs to the RNA methyltransferase RsmE family.</text>
</comment>
<sequence length="244" mass="26355">MMRFFTQQPLTLGARVTLEPALQKHAIKVLRLAEGAQFELADDRQHAFVATIQTTAPLVVSVDTPITRVVELPVCTRLICGVPKGDKADWIVQKATELGASQITFFNSQWATAKWKAERVAKKLTRLQAIAQGAAEQSHRDRIPTVSFARLADLTLEEGQVGLIAYEEAAKAGEAATLVQTIAKQPQALACVFGPEGGISPEEVTALTARGFIPAGLGPRIMRTETAPLYLLSAISALTELQEI</sequence>
<dbReference type="CDD" id="cd18084">
    <property type="entry name" value="RsmE-like"/>
    <property type="match status" value="1"/>
</dbReference>
<evidence type="ECO:0000313" key="15">
    <source>
        <dbReference type="EMBL" id="MFD1485599.1"/>
    </source>
</evidence>
<evidence type="ECO:0000256" key="9">
    <source>
        <dbReference type="ARBA" id="ARBA00022691"/>
    </source>
</evidence>
<protein>
    <recommendedName>
        <fullName evidence="4 12">Ribosomal RNA small subunit methyltransferase E</fullName>
        <ecNumber evidence="3 12">2.1.1.193</ecNumber>
    </recommendedName>
</protein>
<evidence type="ECO:0000313" key="16">
    <source>
        <dbReference type="Proteomes" id="UP001597252"/>
    </source>
</evidence>
<dbReference type="EC" id="2.1.1.193" evidence="3 12"/>
<evidence type="ECO:0000256" key="3">
    <source>
        <dbReference type="ARBA" id="ARBA00012328"/>
    </source>
</evidence>
<dbReference type="InterPro" id="IPR046887">
    <property type="entry name" value="RsmE_PUA-like"/>
</dbReference>
<dbReference type="NCBIfam" id="TIGR00046">
    <property type="entry name" value="RsmE family RNA methyltransferase"/>
    <property type="match status" value="1"/>
</dbReference>
<evidence type="ECO:0000256" key="10">
    <source>
        <dbReference type="ARBA" id="ARBA00025699"/>
    </source>
</evidence>
<dbReference type="GO" id="GO:0032259">
    <property type="term" value="P:methylation"/>
    <property type="evidence" value="ECO:0007669"/>
    <property type="project" value="UniProtKB-KW"/>
</dbReference>
<keyword evidence="6 12" id="KW-0698">rRNA processing</keyword>
<evidence type="ECO:0000256" key="2">
    <source>
        <dbReference type="ARBA" id="ARBA00005528"/>
    </source>
</evidence>
<dbReference type="Gene3D" id="3.40.1280.10">
    <property type="match status" value="1"/>
</dbReference>
<dbReference type="InterPro" id="IPR006700">
    <property type="entry name" value="RsmE"/>
</dbReference>
<keyword evidence="5 12" id="KW-0963">Cytoplasm</keyword>
<dbReference type="PANTHER" id="PTHR30027:SF3">
    <property type="entry name" value="16S RRNA (URACIL(1498)-N(3))-METHYLTRANSFERASE"/>
    <property type="match status" value="1"/>
</dbReference>
<feature type="domain" description="Ribosomal RNA small subunit methyltransferase E PUA-like" evidence="14">
    <location>
        <begin position="23"/>
        <end position="53"/>
    </location>
</feature>
<dbReference type="InterPro" id="IPR015947">
    <property type="entry name" value="PUA-like_sf"/>
</dbReference>
<evidence type="ECO:0000256" key="12">
    <source>
        <dbReference type="PIRNR" id="PIRNR015601"/>
    </source>
</evidence>
<comment type="function">
    <text evidence="10 12">Specifically methylates the N3 position of the uracil ring of uridine 1498 (m3U1498) in 16S rRNA. Acts on the fully assembled 30S ribosomal subunit.</text>
</comment>
<accession>A0ABW4EA08</accession>
<dbReference type="SUPFAM" id="SSF75217">
    <property type="entry name" value="alpha/beta knot"/>
    <property type="match status" value="1"/>
</dbReference>
<dbReference type="PANTHER" id="PTHR30027">
    <property type="entry name" value="RIBOSOMAL RNA SMALL SUBUNIT METHYLTRANSFERASE E"/>
    <property type="match status" value="1"/>
</dbReference>
<name>A0ABW4EA08_9LACO</name>
<evidence type="ECO:0000256" key="6">
    <source>
        <dbReference type="ARBA" id="ARBA00022552"/>
    </source>
</evidence>
<dbReference type="GO" id="GO:0008168">
    <property type="term" value="F:methyltransferase activity"/>
    <property type="evidence" value="ECO:0007669"/>
    <property type="project" value="UniProtKB-KW"/>
</dbReference>
<comment type="subcellular location">
    <subcellularLocation>
        <location evidence="1 12">Cytoplasm</location>
    </subcellularLocation>
</comment>
<dbReference type="InterPro" id="IPR029026">
    <property type="entry name" value="tRNA_m1G_MTases_N"/>
</dbReference>
<evidence type="ECO:0000256" key="8">
    <source>
        <dbReference type="ARBA" id="ARBA00022679"/>
    </source>
</evidence>
<dbReference type="InterPro" id="IPR046886">
    <property type="entry name" value="RsmE_MTase_dom"/>
</dbReference>
<dbReference type="SUPFAM" id="SSF88697">
    <property type="entry name" value="PUA domain-like"/>
    <property type="match status" value="1"/>
</dbReference>
<evidence type="ECO:0000256" key="7">
    <source>
        <dbReference type="ARBA" id="ARBA00022603"/>
    </source>
</evidence>
<comment type="caution">
    <text evidence="15">The sequence shown here is derived from an EMBL/GenBank/DDBJ whole genome shotgun (WGS) entry which is preliminary data.</text>
</comment>
<dbReference type="Pfam" id="PF04452">
    <property type="entry name" value="Methyltrans_RNA"/>
    <property type="match status" value="1"/>
</dbReference>